<reference evidence="2 3" key="1">
    <citation type="submission" date="2015-01" db="EMBL/GenBank/DDBJ databases">
        <title>Evolution of Trichinella species and genotypes.</title>
        <authorList>
            <person name="Korhonen P.K."/>
            <person name="Edoardo P."/>
            <person name="Giuseppe L.R."/>
            <person name="Gasser R.B."/>
        </authorList>
    </citation>
    <scope>NUCLEOTIDE SEQUENCE [LARGE SCALE GENOMIC DNA]</scope>
    <source>
        <strain evidence="2">ISS2496</strain>
    </source>
</reference>
<comment type="caution">
    <text evidence="2">The sequence shown here is derived from an EMBL/GenBank/DDBJ whole genome shotgun (WGS) entry which is preliminary data.</text>
</comment>
<keyword evidence="1" id="KW-0472">Membrane</keyword>
<feature type="transmembrane region" description="Helical" evidence="1">
    <location>
        <begin position="37"/>
        <end position="59"/>
    </location>
</feature>
<keyword evidence="1" id="KW-0812">Transmembrane</keyword>
<evidence type="ECO:0000313" key="3">
    <source>
        <dbReference type="Proteomes" id="UP000054783"/>
    </source>
</evidence>
<keyword evidence="3" id="KW-1185">Reference proteome</keyword>
<sequence length="87" mass="9952">MEKIVQSICKDVVNTINDDSALVWNPLRKADASSGCFIGLFLVCLQFLIYLLATVFCLLQSIGYRNAFSFFRFLRRAVLELKHFELG</sequence>
<evidence type="ECO:0000256" key="1">
    <source>
        <dbReference type="SAM" id="Phobius"/>
    </source>
</evidence>
<accession>A0A0V0ZU63</accession>
<dbReference type="EMBL" id="JYDQ01000083">
    <property type="protein sequence ID" value="KRY16139.1"/>
    <property type="molecule type" value="Genomic_DNA"/>
</dbReference>
<dbReference type="AlphaFoldDB" id="A0A0V0ZU63"/>
<protein>
    <submittedName>
        <fullName evidence="2">Uncharacterized protein</fullName>
    </submittedName>
</protein>
<proteinExistence type="predicted"/>
<dbReference type="Proteomes" id="UP000054783">
    <property type="component" value="Unassembled WGS sequence"/>
</dbReference>
<organism evidence="2 3">
    <name type="scientific">Trichinella patagoniensis</name>
    <dbReference type="NCBI Taxonomy" id="990121"/>
    <lineage>
        <taxon>Eukaryota</taxon>
        <taxon>Metazoa</taxon>
        <taxon>Ecdysozoa</taxon>
        <taxon>Nematoda</taxon>
        <taxon>Enoplea</taxon>
        <taxon>Dorylaimia</taxon>
        <taxon>Trichinellida</taxon>
        <taxon>Trichinellidae</taxon>
        <taxon>Trichinella</taxon>
    </lineage>
</organism>
<evidence type="ECO:0000313" key="2">
    <source>
        <dbReference type="EMBL" id="KRY16139.1"/>
    </source>
</evidence>
<name>A0A0V0ZU63_9BILA</name>
<keyword evidence="1" id="KW-1133">Transmembrane helix</keyword>
<gene>
    <name evidence="2" type="ORF">T12_9781</name>
</gene>